<organism evidence="1 2">
    <name type="scientific">Heterotrigona itama</name>
    <dbReference type="NCBI Taxonomy" id="395501"/>
    <lineage>
        <taxon>Eukaryota</taxon>
        <taxon>Metazoa</taxon>
        <taxon>Ecdysozoa</taxon>
        <taxon>Arthropoda</taxon>
        <taxon>Hexapoda</taxon>
        <taxon>Insecta</taxon>
        <taxon>Pterygota</taxon>
        <taxon>Neoptera</taxon>
        <taxon>Endopterygota</taxon>
        <taxon>Hymenoptera</taxon>
        <taxon>Apocrita</taxon>
        <taxon>Aculeata</taxon>
        <taxon>Apoidea</taxon>
        <taxon>Anthophila</taxon>
        <taxon>Apidae</taxon>
        <taxon>Heterotrigona</taxon>
    </lineage>
</organism>
<dbReference type="AlphaFoldDB" id="A0A6V7HCK1"/>
<gene>
    <name evidence="1" type="ORF">MHI_LOCUS740416</name>
</gene>
<accession>A0A6V7HCK1</accession>
<evidence type="ECO:0000313" key="2">
    <source>
        <dbReference type="Proteomes" id="UP000752696"/>
    </source>
</evidence>
<name>A0A6V7HCK1_9HYME</name>
<dbReference type="Proteomes" id="UP000752696">
    <property type="component" value="Unassembled WGS sequence"/>
</dbReference>
<comment type="caution">
    <text evidence="1">The sequence shown here is derived from an EMBL/GenBank/DDBJ whole genome shotgun (WGS) entry which is preliminary data.</text>
</comment>
<proteinExistence type="predicted"/>
<feature type="non-terminal residue" evidence="1">
    <location>
        <position position="1"/>
    </location>
</feature>
<evidence type="ECO:0000313" key="1">
    <source>
        <dbReference type="EMBL" id="CAD1477672.1"/>
    </source>
</evidence>
<protein>
    <submittedName>
        <fullName evidence="1">Uncharacterized protein</fullName>
    </submittedName>
</protein>
<sequence>HTLNPVSSFWLWTRFHRITEKTIDISTLVTSHESSPLYMALVCENHRIRHLI</sequence>
<keyword evidence="2" id="KW-1185">Reference proteome</keyword>
<dbReference type="EMBL" id="CAJDYZ010010169">
    <property type="protein sequence ID" value="CAD1477672.1"/>
    <property type="molecule type" value="Genomic_DNA"/>
</dbReference>
<reference evidence="1" key="1">
    <citation type="submission" date="2020-07" db="EMBL/GenBank/DDBJ databases">
        <authorList>
            <person name="Nazaruddin N."/>
        </authorList>
    </citation>
    <scope>NUCLEOTIDE SEQUENCE</scope>
</reference>